<keyword evidence="4" id="KW-1185">Reference proteome</keyword>
<keyword evidence="2" id="KW-0812">Transmembrane</keyword>
<keyword evidence="2" id="KW-1133">Transmembrane helix</keyword>
<protein>
    <submittedName>
        <fullName evidence="3">Uncharacterized protein</fullName>
    </submittedName>
</protein>
<organism evidence="3 4">
    <name type="scientific">Leptosia nina</name>
    <dbReference type="NCBI Taxonomy" id="320188"/>
    <lineage>
        <taxon>Eukaryota</taxon>
        <taxon>Metazoa</taxon>
        <taxon>Ecdysozoa</taxon>
        <taxon>Arthropoda</taxon>
        <taxon>Hexapoda</taxon>
        <taxon>Insecta</taxon>
        <taxon>Pterygota</taxon>
        <taxon>Neoptera</taxon>
        <taxon>Endopterygota</taxon>
        <taxon>Lepidoptera</taxon>
        <taxon>Glossata</taxon>
        <taxon>Ditrysia</taxon>
        <taxon>Papilionoidea</taxon>
        <taxon>Pieridae</taxon>
        <taxon>Pierinae</taxon>
        <taxon>Leptosia</taxon>
    </lineage>
</organism>
<sequence>MKGGLCVIYTSLLTISILSSCALFILVVSEALQVEQEEPKVDLSGLHNVSKKTDVIASSEPAEATVAVPAEEPAEQDSGGDSTEMIFPDTISVNSVTTDGILCVESEYKVV</sequence>
<dbReference type="PROSITE" id="PS51257">
    <property type="entry name" value="PROKAR_LIPOPROTEIN"/>
    <property type="match status" value="1"/>
</dbReference>
<evidence type="ECO:0000256" key="2">
    <source>
        <dbReference type="SAM" id="Phobius"/>
    </source>
</evidence>
<comment type="caution">
    <text evidence="3">The sequence shown here is derived from an EMBL/GenBank/DDBJ whole genome shotgun (WGS) entry which is preliminary data.</text>
</comment>
<reference evidence="3 4" key="1">
    <citation type="submission" date="2023-11" db="EMBL/GenBank/DDBJ databases">
        <authorList>
            <person name="Okamura Y."/>
        </authorList>
    </citation>
    <scope>NUCLEOTIDE SEQUENCE [LARGE SCALE GENOMIC DNA]</scope>
</reference>
<evidence type="ECO:0000313" key="3">
    <source>
        <dbReference type="EMBL" id="CAK1549599.1"/>
    </source>
</evidence>
<name>A0AAV1JMI7_9NEOP</name>
<gene>
    <name evidence="3" type="ORF">LNINA_LOCUS8882</name>
</gene>
<feature type="region of interest" description="Disordered" evidence="1">
    <location>
        <begin position="60"/>
        <end position="84"/>
    </location>
</feature>
<dbReference type="Proteomes" id="UP001497472">
    <property type="component" value="Unassembled WGS sequence"/>
</dbReference>
<feature type="compositionally biased region" description="Low complexity" evidence="1">
    <location>
        <begin position="60"/>
        <end position="71"/>
    </location>
</feature>
<evidence type="ECO:0000313" key="4">
    <source>
        <dbReference type="Proteomes" id="UP001497472"/>
    </source>
</evidence>
<evidence type="ECO:0000256" key="1">
    <source>
        <dbReference type="SAM" id="MobiDB-lite"/>
    </source>
</evidence>
<keyword evidence="2" id="KW-0472">Membrane</keyword>
<accession>A0AAV1JMI7</accession>
<proteinExistence type="predicted"/>
<feature type="transmembrane region" description="Helical" evidence="2">
    <location>
        <begin position="7"/>
        <end position="28"/>
    </location>
</feature>
<dbReference type="AlphaFoldDB" id="A0AAV1JMI7"/>
<dbReference type="EMBL" id="CAVLEF010000040">
    <property type="protein sequence ID" value="CAK1549599.1"/>
    <property type="molecule type" value="Genomic_DNA"/>
</dbReference>